<dbReference type="EMBL" id="VSSQ01000130">
    <property type="protein sequence ID" value="MPL79770.1"/>
    <property type="molecule type" value="Genomic_DNA"/>
</dbReference>
<name>A0A644ULF4_9ZZZZ</name>
<evidence type="ECO:0000313" key="2">
    <source>
        <dbReference type="EMBL" id="MPL79770.1"/>
    </source>
</evidence>
<gene>
    <name evidence="2" type="ORF">SDC9_25655</name>
</gene>
<comment type="caution">
    <text evidence="2">The sequence shown here is derived from an EMBL/GenBank/DDBJ whole genome shotgun (WGS) entry which is preliminary data.</text>
</comment>
<accession>A0A644ULF4</accession>
<evidence type="ECO:0000256" key="1">
    <source>
        <dbReference type="SAM" id="Coils"/>
    </source>
</evidence>
<proteinExistence type="predicted"/>
<feature type="coiled-coil region" evidence="1">
    <location>
        <begin position="148"/>
        <end position="175"/>
    </location>
</feature>
<dbReference type="AlphaFoldDB" id="A0A644ULF4"/>
<sequence>MEEEYLELFFASEDEENVLQIWEDNIRRNINLKFHLIEVYCKKNLFDYKQAFLFIYNRHKTYYEICFYDYENKKIAYDYRNIYGISMFLLRRIRENIDDKTLTSSERHQLYRKIYKYIDEKGEYNSKIGYELNNDQYFGDLDILFISQKPVLKELKELEKKINELSNEITKNNKTNESRETLKTELSKEELIRIFNELVEKKYISDDIDLFLSCFGFKEDKRGKIIWKSTKVEFEIFISEIIQKEENPVSKDMCLPRNKINCWFIDKYDKPIKSVPKTKISCGIDTYNTYKIVHKT</sequence>
<reference evidence="2" key="1">
    <citation type="submission" date="2019-08" db="EMBL/GenBank/DDBJ databases">
        <authorList>
            <person name="Kucharzyk K."/>
            <person name="Murdoch R.W."/>
            <person name="Higgins S."/>
            <person name="Loffler F."/>
        </authorList>
    </citation>
    <scope>NUCLEOTIDE SEQUENCE</scope>
</reference>
<keyword evidence="1" id="KW-0175">Coiled coil</keyword>
<organism evidence="2">
    <name type="scientific">bioreactor metagenome</name>
    <dbReference type="NCBI Taxonomy" id="1076179"/>
    <lineage>
        <taxon>unclassified sequences</taxon>
        <taxon>metagenomes</taxon>
        <taxon>ecological metagenomes</taxon>
    </lineage>
</organism>
<protein>
    <submittedName>
        <fullName evidence="2">Uncharacterized protein</fullName>
    </submittedName>
</protein>